<dbReference type="Proteomes" id="UP000399692">
    <property type="component" value="Unassembled WGS sequence"/>
</dbReference>
<reference evidence="2 3" key="1">
    <citation type="submission" date="2019-09" db="EMBL/GenBank/DDBJ databases">
        <authorList>
            <person name="Chandra G."/>
            <person name="Truman W A."/>
        </authorList>
    </citation>
    <scope>NUCLEOTIDE SEQUENCE [LARGE SCALE GENOMIC DNA]</scope>
    <source>
        <strain evidence="2">PS631</strain>
    </source>
</reference>
<proteinExistence type="predicted"/>
<gene>
    <name evidence="2" type="ORF">PS631_01127</name>
</gene>
<name>A0A5E6QN36_PSEFL</name>
<keyword evidence="1" id="KW-0812">Transmembrane</keyword>
<evidence type="ECO:0000256" key="1">
    <source>
        <dbReference type="SAM" id="Phobius"/>
    </source>
</evidence>
<feature type="transmembrane region" description="Helical" evidence="1">
    <location>
        <begin position="32"/>
        <end position="52"/>
    </location>
</feature>
<evidence type="ECO:0000313" key="2">
    <source>
        <dbReference type="EMBL" id="VVM57093.1"/>
    </source>
</evidence>
<protein>
    <recommendedName>
        <fullName evidence="4">Colicin transporter</fullName>
    </recommendedName>
</protein>
<accession>A0A5E6QN36</accession>
<dbReference type="RefSeq" id="WP_150569572.1">
    <property type="nucleotide sequence ID" value="NZ_CABVHF010000001.1"/>
</dbReference>
<feature type="transmembrane region" description="Helical" evidence="1">
    <location>
        <begin position="85"/>
        <end position="108"/>
    </location>
</feature>
<organism evidence="2 3">
    <name type="scientific">Pseudomonas fluorescens</name>
    <dbReference type="NCBI Taxonomy" id="294"/>
    <lineage>
        <taxon>Bacteria</taxon>
        <taxon>Pseudomonadati</taxon>
        <taxon>Pseudomonadota</taxon>
        <taxon>Gammaproteobacteria</taxon>
        <taxon>Pseudomonadales</taxon>
        <taxon>Pseudomonadaceae</taxon>
        <taxon>Pseudomonas</taxon>
    </lineage>
</organism>
<keyword evidence="1" id="KW-0472">Membrane</keyword>
<evidence type="ECO:0008006" key="4">
    <source>
        <dbReference type="Google" id="ProtNLM"/>
    </source>
</evidence>
<dbReference type="EMBL" id="CABVHF010000001">
    <property type="protein sequence ID" value="VVM57093.1"/>
    <property type="molecule type" value="Genomic_DNA"/>
</dbReference>
<dbReference type="AlphaFoldDB" id="A0A5E6QN36"/>
<keyword evidence="1" id="KW-1133">Transmembrane helix</keyword>
<evidence type="ECO:0000313" key="3">
    <source>
        <dbReference type="Proteomes" id="UP000399692"/>
    </source>
</evidence>
<sequence>MDTQYYVRQLKRGLLYSCAFLISWYWRDVQSLESNIICTLLVVASCLLFPYATRFFEQFAHATFTYGLWHKLFGVETPRNNTFIMFYHLFCLAAALPVGGLFFIITGLRKG</sequence>